<dbReference type="GO" id="GO:0005886">
    <property type="term" value="C:plasma membrane"/>
    <property type="evidence" value="ECO:0007669"/>
    <property type="project" value="TreeGrafter"/>
</dbReference>
<sequence>MFEVRLFYNRSVGSGTKEQCILKPLLTFCTACGLPHIRWCTVSVEEMAKCNDMNSAFAEVNILPRLSCVRGGSASNCTYLIKNNMADAVTLDGGSIYQVGKEYHLKPVVGEVYDQEIGTSYYAVAVTRKDSFITINSLKGARSCHTGINRTVGWNVPVGYLVDSGRLAVMGCNVPMAVSEYFNASCVPGANAANYPESLCQLCRGVGQSKCERNSDEPYYDYSGAFR</sequence>
<dbReference type="Ensembl" id="ENSCPRT00005022993.1">
    <property type="protein sequence ID" value="ENSCPRP00005019675.1"/>
    <property type="gene ID" value="ENSCPRG00005013708.1"/>
</dbReference>
<dbReference type="Pfam" id="PF00405">
    <property type="entry name" value="Transferrin"/>
    <property type="match status" value="1"/>
</dbReference>
<proteinExistence type="predicted"/>
<dbReference type="OMA" id="IKHATIF"/>
<evidence type="ECO:0000313" key="3">
    <source>
        <dbReference type="Proteomes" id="UP000594220"/>
    </source>
</evidence>
<dbReference type="GO" id="GO:0005615">
    <property type="term" value="C:extracellular space"/>
    <property type="evidence" value="ECO:0007669"/>
    <property type="project" value="TreeGrafter"/>
</dbReference>
<dbReference type="SUPFAM" id="SSF53850">
    <property type="entry name" value="Periplasmic binding protein-like II"/>
    <property type="match status" value="1"/>
</dbReference>
<dbReference type="GO" id="GO:0005769">
    <property type="term" value="C:early endosome"/>
    <property type="evidence" value="ECO:0007669"/>
    <property type="project" value="TreeGrafter"/>
</dbReference>
<dbReference type="AlphaFoldDB" id="A0A7M4F7D6"/>
<dbReference type="Proteomes" id="UP000594220">
    <property type="component" value="Unplaced"/>
</dbReference>
<feature type="domain" description="Transferrin-like" evidence="1">
    <location>
        <begin position="37"/>
        <end position="227"/>
    </location>
</feature>
<reference evidence="2" key="2">
    <citation type="submission" date="2025-09" db="UniProtKB">
        <authorList>
            <consortium name="Ensembl"/>
        </authorList>
    </citation>
    <scope>IDENTIFICATION</scope>
</reference>
<evidence type="ECO:0000313" key="2">
    <source>
        <dbReference type="Ensembl" id="ENSCPRP00005019675.1"/>
    </source>
</evidence>
<keyword evidence="3" id="KW-1185">Reference proteome</keyword>
<protein>
    <submittedName>
        <fullName evidence="2">Melanotransferrin-like</fullName>
    </submittedName>
</protein>
<organism evidence="2 3">
    <name type="scientific">Crocodylus porosus</name>
    <name type="common">Saltwater crocodile</name>
    <name type="synonym">Estuarine crocodile</name>
    <dbReference type="NCBI Taxonomy" id="8502"/>
    <lineage>
        <taxon>Eukaryota</taxon>
        <taxon>Metazoa</taxon>
        <taxon>Chordata</taxon>
        <taxon>Craniata</taxon>
        <taxon>Vertebrata</taxon>
        <taxon>Euteleostomi</taxon>
        <taxon>Archelosauria</taxon>
        <taxon>Archosauria</taxon>
        <taxon>Crocodylia</taxon>
        <taxon>Longirostres</taxon>
        <taxon>Crocodylidae</taxon>
        <taxon>Crocodylus</taxon>
    </lineage>
</organism>
<accession>A0A7M4F7D6</accession>
<name>A0A7M4F7D6_CROPO</name>
<dbReference type="PANTHER" id="PTHR11485">
    <property type="entry name" value="TRANSFERRIN"/>
    <property type="match status" value="1"/>
</dbReference>
<dbReference type="PRINTS" id="PR00422">
    <property type="entry name" value="TRANSFERRIN"/>
</dbReference>
<evidence type="ECO:0000259" key="1">
    <source>
        <dbReference type="PROSITE" id="PS51408"/>
    </source>
</evidence>
<dbReference type="SMART" id="SM00094">
    <property type="entry name" value="TR_FER"/>
    <property type="match status" value="1"/>
</dbReference>
<dbReference type="GeneTree" id="ENSGT00940000159265"/>
<dbReference type="InterPro" id="IPR001156">
    <property type="entry name" value="Transferrin-like_dom"/>
</dbReference>
<dbReference type="Gene3D" id="3.40.190.10">
    <property type="entry name" value="Periplasmic binding protein-like II"/>
    <property type="match status" value="1"/>
</dbReference>
<dbReference type="PANTHER" id="PTHR11485:SF29">
    <property type="entry name" value="TRANSFERRIN 2"/>
    <property type="match status" value="1"/>
</dbReference>
<reference evidence="2" key="1">
    <citation type="submission" date="2025-08" db="UniProtKB">
        <authorList>
            <consortium name="Ensembl"/>
        </authorList>
    </citation>
    <scope>IDENTIFICATION</scope>
</reference>
<gene>
    <name evidence="2" type="primary">LOC109308573</name>
</gene>
<dbReference type="GO" id="GO:0055037">
    <property type="term" value="C:recycling endosome"/>
    <property type="evidence" value="ECO:0007669"/>
    <property type="project" value="TreeGrafter"/>
</dbReference>
<dbReference type="GO" id="GO:0006826">
    <property type="term" value="P:iron ion transport"/>
    <property type="evidence" value="ECO:0007669"/>
    <property type="project" value="TreeGrafter"/>
</dbReference>
<dbReference type="PROSITE" id="PS51408">
    <property type="entry name" value="TRANSFERRIN_LIKE_4"/>
    <property type="match status" value="1"/>
</dbReference>